<dbReference type="PANTHER" id="PTHR33233:SF17">
    <property type="entry name" value="DUF4283 DOMAIN-CONTAINING PROTEIN"/>
    <property type="match status" value="1"/>
</dbReference>
<name>A0A9D4W4N1_PEA</name>
<dbReference type="EMBL" id="JAMSHJ010000006">
    <property type="protein sequence ID" value="KAI5396013.1"/>
    <property type="molecule type" value="Genomic_DNA"/>
</dbReference>
<gene>
    <name evidence="1" type="ORF">KIW84_062276</name>
</gene>
<evidence type="ECO:0000313" key="2">
    <source>
        <dbReference type="Proteomes" id="UP001058974"/>
    </source>
</evidence>
<dbReference type="PANTHER" id="PTHR33233">
    <property type="entry name" value="ENDONUCLEASE/EXONUCLEASE/PHOSPHATASE"/>
    <property type="match status" value="1"/>
</dbReference>
<reference evidence="1 2" key="1">
    <citation type="journal article" date="2022" name="Nat. Genet.">
        <title>Improved pea reference genome and pan-genome highlight genomic features and evolutionary characteristics.</title>
        <authorList>
            <person name="Yang T."/>
            <person name="Liu R."/>
            <person name="Luo Y."/>
            <person name="Hu S."/>
            <person name="Wang D."/>
            <person name="Wang C."/>
            <person name="Pandey M.K."/>
            <person name="Ge S."/>
            <person name="Xu Q."/>
            <person name="Li N."/>
            <person name="Li G."/>
            <person name="Huang Y."/>
            <person name="Saxena R.K."/>
            <person name="Ji Y."/>
            <person name="Li M."/>
            <person name="Yan X."/>
            <person name="He Y."/>
            <person name="Liu Y."/>
            <person name="Wang X."/>
            <person name="Xiang C."/>
            <person name="Varshney R.K."/>
            <person name="Ding H."/>
            <person name="Gao S."/>
            <person name="Zong X."/>
        </authorList>
    </citation>
    <scope>NUCLEOTIDE SEQUENCE [LARGE SCALE GENOMIC DNA]</scope>
    <source>
        <strain evidence="1 2">cv. Zhongwan 6</strain>
    </source>
</reference>
<accession>A0A9D4W4N1</accession>
<organism evidence="1 2">
    <name type="scientific">Pisum sativum</name>
    <name type="common">Garden pea</name>
    <name type="synonym">Lathyrus oleraceus</name>
    <dbReference type="NCBI Taxonomy" id="3888"/>
    <lineage>
        <taxon>Eukaryota</taxon>
        <taxon>Viridiplantae</taxon>
        <taxon>Streptophyta</taxon>
        <taxon>Embryophyta</taxon>
        <taxon>Tracheophyta</taxon>
        <taxon>Spermatophyta</taxon>
        <taxon>Magnoliopsida</taxon>
        <taxon>eudicotyledons</taxon>
        <taxon>Gunneridae</taxon>
        <taxon>Pentapetalae</taxon>
        <taxon>rosids</taxon>
        <taxon>fabids</taxon>
        <taxon>Fabales</taxon>
        <taxon>Fabaceae</taxon>
        <taxon>Papilionoideae</taxon>
        <taxon>50 kb inversion clade</taxon>
        <taxon>NPAAA clade</taxon>
        <taxon>Hologalegina</taxon>
        <taxon>IRL clade</taxon>
        <taxon>Fabeae</taxon>
        <taxon>Lathyrus</taxon>
    </lineage>
</organism>
<dbReference type="Proteomes" id="UP001058974">
    <property type="component" value="Chromosome 6"/>
</dbReference>
<evidence type="ECO:0000313" key="1">
    <source>
        <dbReference type="EMBL" id="KAI5396013.1"/>
    </source>
</evidence>
<dbReference type="AlphaFoldDB" id="A0A9D4W4N1"/>
<sequence length="201" mass="22499">MERGRGRPGKQVATTPLATVRVFSPDSTIRVGANAHKTDMTVQVVYWGERSIGKIASAIGTPLITDECTTNKLRVSYARVFVEVDVSAELKEEIIIRGPRGSKQIQKVEYEWKPPFCKKCDKIGHECDMKPKQKAPAKQVWTVKQNSEVTEKVHEKPTLEKEVEIQTDAEVEDNPTWIVIGTSKHKGKSIVNEYIPNGSLV</sequence>
<keyword evidence="2" id="KW-1185">Reference proteome</keyword>
<protein>
    <submittedName>
        <fullName evidence="1">Uncharacterized protein</fullName>
    </submittedName>
</protein>
<comment type="caution">
    <text evidence="1">The sequence shown here is derived from an EMBL/GenBank/DDBJ whole genome shotgun (WGS) entry which is preliminary data.</text>
</comment>
<dbReference type="Gramene" id="Psat06G0227600-T1">
    <property type="protein sequence ID" value="KAI5396013.1"/>
    <property type="gene ID" value="KIW84_062276"/>
</dbReference>
<proteinExistence type="predicted"/>